<evidence type="ECO:0000313" key="2">
    <source>
        <dbReference type="Proteomes" id="UP001374584"/>
    </source>
</evidence>
<comment type="caution">
    <text evidence="1">The sequence shown here is derived from an EMBL/GenBank/DDBJ whole genome shotgun (WGS) entry which is preliminary data.</text>
</comment>
<proteinExistence type="predicted"/>
<accession>A0AAN9RSI7</accession>
<protein>
    <submittedName>
        <fullName evidence="1">Uncharacterized protein</fullName>
    </submittedName>
</protein>
<dbReference type="Proteomes" id="UP001374584">
    <property type="component" value="Unassembled WGS sequence"/>
</dbReference>
<name>A0AAN9RSI7_PHACN</name>
<reference evidence="1 2" key="1">
    <citation type="submission" date="2024-01" db="EMBL/GenBank/DDBJ databases">
        <title>The genomes of 5 underutilized Papilionoideae crops provide insights into root nodulation and disease resistanc.</title>
        <authorList>
            <person name="Jiang F."/>
        </authorList>
    </citation>
    <scope>NUCLEOTIDE SEQUENCE [LARGE SCALE GENOMIC DNA]</scope>
    <source>
        <strain evidence="1">JINMINGXINNONG_FW02</strain>
        <tissue evidence="1">Leaves</tissue>
    </source>
</reference>
<sequence length="124" mass="13167">MSIRLHEPAPQQLYASPALQKLRPSSVQVRFCTNFQIYTNSLANSDEPPPLAAPTASLRVSYVLPIPRAASSTVALAATVPNSSTAPDSLGVIAALMPNCTTVPDFLFLKFSLSCAPKPKNVSI</sequence>
<organism evidence="1 2">
    <name type="scientific">Phaseolus coccineus</name>
    <name type="common">Scarlet runner bean</name>
    <name type="synonym">Phaseolus multiflorus</name>
    <dbReference type="NCBI Taxonomy" id="3886"/>
    <lineage>
        <taxon>Eukaryota</taxon>
        <taxon>Viridiplantae</taxon>
        <taxon>Streptophyta</taxon>
        <taxon>Embryophyta</taxon>
        <taxon>Tracheophyta</taxon>
        <taxon>Spermatophyta</taxon>
        <taxon>Magnoliopsida</taxon>
        <taxon>eudicotyledons</taxon>
        <taxon>Gunneridae</taxon>
        <taxon>Pentapetalae</taxon>
        <taxon>rosids</taxon>
        <taxon>fabids</taxon>
        <taxon>Fabales</taxon>
        <taxon>Fabaceae</taxon>
        <taxon>Papilionoideae</taxon>
        <taxon>50 kb inversion clade</taxon>
        <taxon>NPAAA clade</taxon>
        <taxon>indigoferoid/millettioid clade</taxon>
        <taxon>Phaseoleae</taxon>
        <taxon>Phaseolus</taxon>
    </lineage>
</organism>
<gene>
    <name evidence="1" type="ORF">VNO80_01189</name>
</gene>
<keyword evidence="2" id="KW-1185">Reference proteome</keyword>
<dbReference type="AlphaFoldDB" id="A0AAN9RSI7"/>
<evidence type="ECO:0000313" key="1">
    <source>
        <dbReference type="EMBL" id="KAK7382338.1"/>
    </source>
</evidence>
<dbReference type="EMBL" id="JAYMYR010000001">
    <property type="protein sequence ID" value="KAK7382338.1"/>
    <property type="molecule type" value="Genomic_DNA"/>
</dbReference>